<dbReference type="InterPro" id="IPR047168">
    <property type="entry name" value="LEC1-like"/>
</dbReference>
<protein>
    <recommendedName>
        <fullName evidence="6">Succinate dehydrogenase (Ubiquinone) flavoprotein subunit</fullName>
    </recommendedName>
</protein>
<feature type="domain" description="PX-associated" evidence="3">
    <location>
        <begin position="3"/>
        <end position="121"/>
    </location>
</feature>
<dbReference type="PANTHER" id="PTHR47185">
    <property type="entry name" value="PX DOMAIN-CONTAINING PROTEIN YPR097W"/>
    <property type="match status" value="1"/>
</dbReference>
<dbReference type="Proteomes" id="UP000078343">
    <property type="component" value="Unassembled WGS sequence"/>
</dbReference>
<proteinExistence type="predicted"/>
<dbReference type="OrthoDB" id="2117459at2759"/>
<feature type="region of interest" description="Disordered" evidence="1">
    <location>
        <begin position="294"/>
        <end position="326"/>
    </location>
</feature>
<feature type="domain" description="PX" evidence="2">
    <location>
        <begin position="162"/>
        <end position="351"/>
    </location>
</feature>
<dbReference type="InterPro" id="IPR024554">
    <property type="entry name" value="LEC1-like_C"/>
</dbReference>
<evidence type="ECO:0000313" key="5">
    <source>
        <dbReference type="Proteomes" id="UP000078343"/>
    </source>
</evidence>
<evidence type="ECO:0000259" key="2">
    <source>
        <dbReference type="Pfam" id="PF12825"/>
    </source>
</evidence>
<evidence type="ECO:0000259" key="3">
    <source>
        <dbReference type="Pfam" id="PF12828"/>
    </source>
</evidence>
<accession>A0A178Z669</accession>
<dbReference type="AlphaFoldDB" id="A0A178Z669"/>
<dbReference type="PANTHER" id="PTHR47185:SF2">
    <property type="entry name" value="FUNGAL PROTEIN"/>
    <property type="match status" value="1"/>
</dbReference>
<sequence length="748" mass="83387">MAEVLSPSRTAALFDILTHYDTYAQIREFRRPGSLANYGPPFTARQDTPSSSPALQALVSKFLLNLPGLNNLPDKWWTVQCQEIIESLERANLSESYDKGVIGSRKTLATAISALIEYPVRGTFAGFPEIKDRDSSYDVTKADDLRRAFRDFLNDCVYGNVLDEMVQKTAETDNLDDHPQLTKAVHEFVLVNIASLMHYTLILSPKGQYLLKLVDNANKLVPYMVLRQTLKIGNVATMINAMVKVGLAKMSVTSVTNWIGLTQSSDEGTNLMQTIISTVLNWDIRDLESRAAKLERERAKPGKEQLHALKDYPHKSQDEQDRIRKESQTQSISIVMAILKDAKSPSAELTEFHHKQALEYLSIHLSIRDRKQLIQCLCKSSPDHLTMSVREVVDAYEPVIRRMHKAIDLSSTLSDFESFLKDLIKLARIHTDKSNKAIVPTVGDFVQLLRKHQRSCHIFMHQCAKNDKELTGWYLEWAKNAASQFRHEPGGDGSDVFKHGKGGAGNLTSPLHDLFSSLPQETQSRILPVLDAHTEYLDRMHEQSMARLTNVLRSPPSKNPAIAKIFSSNHSNHSNHSSRPPSRTSSPAPPLDHGESQGTPSSTPTSASFPTTVSESDTSREIKENPTPEVSSNPGPGSFLARWQALLDATPITPLSQHGSLKAASSPEVIQASATDVDGSRLVEFRNKEARGEKIRVEDQHPSLGDNVKEDEVGIGYEARKRQKELKIVIDAMGGGFRELLARTGCYW</sequence>
<feature type="region of interest" description="Disordered" evidence="1">
    <location>
        <begin position="568"/>
        <end position="637"/>
    </location>
</feature>
<reference evidence="4 5" key="1">
    <citation type="submission" date="2016-04" db="EMBL/GenBank/DDBJ databases">
        <title>Draft genome of Fonsecaea erecta CBS 125763.</title>
        <authorList>
            <person name="Weiss V.A."/>
            <person name="Vicente V.A."/>
            <person name="Raittz R.T."/>
            <person name="Moreno L.F."/>
            <person name="De Souza E.M."/>
            <person name="Pedrosa F.O."/>
            <person name="Steffens M.B."/>
            <person name="Faoro H."/>
            <person name="Tadra-Sfeir M.Z."/>
            <person name="Najafzadeh M.J."/>
            <person name="Felipe M.S."/>
            <person name="Teixeira M."/>
            <person name="Sun J."/>
            <person name="Xi L."/>
            <person name="Gomes R."/>
            <person name="De Azevedo C.M."/>
            <person name="Salgado C.G."/>
            <person name="Da Silva M.B."/>
            <person name="Nascimento M.F."/>
            <person name="Queiroz-Telles F."/>
            <person name="Attili D.S."/>
            <person name="Gorbushina A."/>
        </authorList>
    </citation>
    <scope>NUCLEOTIDE SEQUENCE [LARGE SCALE GENOMIC DNA]</scope>
    <source>
        <strain evidence="4 5">CBS 125763</strain>
    </source>
</reference>
<evidence type="ECO:0000313" key="4">
    <source>
        <dbReference type="EMBL" id="OAP55264.1"/>
    </source>
</evidence>
<dbReference type="GO" id="GO:0035091">
    <property type="term" value="F:phosphatidylinositol binding"/>
    <property type="evidence" value="ECO:0007669"/>
    <property type="project" value="TreeGrafter"/>
</dbReference>
<keyword evidence="5" id="KW-1185">Reference proteome</keyword>
<dbReference type="Pfam" id="PF12825">
    <property type="entry name" value="DUF3818"/>
    <property type="match status" value="2"/>
</dbReference>
<comment type="caution">
    <text evidence="4">The sequence shown here is derived from an EMBL/GenBank/DDBJ whole genome shotgun (WGS) entry which is preliminary data.</text>
</comment>
<dbReference type="InterPro" id="IPR024555">
    <property type="entry name" value="PX-associated"/>
</dbReference>
<feature type="compositionally biased region" description="Low complexity" evidence="1">
    <location>
        <begin position="599"/>
        <end position="614"/>
    </location>
</feature>
<dbReference type="Pfam" id="PF12828">
    <property type="entry name" value="PXB"/>
    <property type="match status" value="1"/>
</dbReference>
<gene>
    <name evidence="4" type="ORF">AYL99_10237</name>
</gene>
<feature type="compositionally biased region" description="Low complexity" evidence="1">
    <location>
        <begin position="568"/>
        <end position="586"/>
    </location>
</feature>
<feature type="compositionally biased region" description="Basic and acidic residues" evidence="1">
    <location>
        <begin position="617"/>
        <end position="626"/>
    </location>
</feature>
<feature type="domain" description="PX" evidence="2">
    <location>
        <begin position="357"/>
        <end position="486"/>
    </location>
</feature>
<name>A0A178Z669_9EURO</name>
<evidence type="ECO:0000256" key="1">
    <source>
        <dbReference type="SAM" id="MobiDB-lite"/>
    </source>
</evidence>
<dbReference type="EMBL" id="LVYI01000011">
    <property type="protein sequence ID" value="OAP55264.1"/>
    <property type="molecule type" value="Genomic_DNA"/>
</dbReference>
<dbReference type="STRING" id="1367422.A0A178Z669"/>
<evidence type="ECO:0008006" key="6">
    <source>
        <dbReference type="Google" id="ProtNLM"/>
    </source>
</evidence>
<dbReference type="GeneID" id="30014405"/>
<dbReference type="RefSeq" id="XP_018688631.1">
    <property type="nucleotide sequence ID" value="XM_018841743.1"/>
</dbReference>
<organism evidence="4 5">
    <name type="scientific">Fonsecaea erecta</name>
    <dbReference type="NCBI Taxonomy" id="1367422"/>
    <lineage>
        <taxon>Eukaryota</taxon>
        <taxon>Fungi</taxon>
        <taxon>Dikarya</taxon>
        <taxon>Ascomycota</taxon>
        <taxon>Pezizomycotina</taxon>
        <taxon>Eurotiomycetes</taxon>
        <taxon>Chaetothyriomycetidae</taxon>
        <taxon>Chaetothyriales</taxon>
        <taxon>Herpotrichiellaceae</taxon>
        <taxon>Fonsecaea</taxon>
    </lineage>
</organism>